<feature type="signal peptide" evidence="1">
    <location>
        <begin position="1"/>
        <end position="30"/>
    </location>
</feature>
<dbReference type="AlphaFoldDB" id="A0A4R0Q104"/>
<dbReference type="Proteomes" id="UP000293925">
    <property type="component" value="Unassembled WGS sequence"/>
</dbReference>
<accession>A0A4R0Q104</accession>
<feature type="chain" id="PRO_5020523922" evidence="1">
    <location>
        <begin position="31"/>
        <end position="238"/>
    </location>
</feature>
<dbReference type="PROSITE" id="PS51257">
    <property type="entry name" value="PROKAR_LIPOPROTEIN"/>
    <property type="match status" value="1"/>
</dbReference>
<dbReference type="RefSeq" id="WP_131527728.1">
    <property type="nucleotide sequence ID" value="NZ_SJSO01000003.1"/>
</dbReference>
<evidence type="ECO:0000259" key="2">
    <source>
        <dbReference type="Pfam" id="PF14344"/>
    </source>
</evidence>
<dbReference type="Pfam" id="PF14344">
    <property type="entry name" value="DUF4397"/>
    <property type="match status" value="1"/>
</dbReference>
<protein>
    <submittedName>
        <fullName evidence="3">DUF4397 domain-containing protein</fullName>
    </submittedName>
</protein>
<name>A0A4R0Q104_9SPHI</name>
<dbReference type="OrthoDB" id="9792011at2"/>
<dbReference type="EMBL" id="SJSO01000003">
    <property type="protein sequence ID" value="TCD28656.1"/>
    <property type="molecule type" value="Genomic_DNA"/>
</dbReference>
<organism evidence="3 4">
    <name type="scientific">Pedobacter psychrodurus</name>
    <dbReference type="NCBI Taxonomy" id="2530456"/>
    <lineage>
        <taxon>Bacteria</taxon>
        <taxon>Pseudomonadati</taxon>
        <taxon>Bacteroidota</taxon>
        <taxon>Sphingobacteriia</taxon>
        <taxon>Sphingobacteriales</taxon>
        <taxon>Sphingobacteriaceae</taxon>
        <taxon>Pedobacter</taxon>
    </lineage>
</organism>
<keyword evidence="4" id="KW-1185">Reference proteome</keyword>
<gene>
    <name evidence="3" type="ORF">EZ456_04515</name>
</gene>
<reference evidence="3 4" key="1">
    <citation type="submission" date="2019-02" db="EMBL/GenBank/DDBJ databases">
        <title>Pedobacter sp. RP-3-21 sp. nov., isolated from Arctic soil.</title>
        <authorList>
            <person name="Dahal R.H."/>
        </authorList>
    </citation>
    <scope>NUCLEOTIDE SEQUENCE [LARGE SCALE GENOMIC DNA]</scope>
    <source>
        <strain evidence="3 4">RP-3-21</strain>
    </source>
</reference>
<dbReference type="InterPro" id="IPR025510">
    <property type="entry name" value="DUF4397"/>
</dbReference>
<proteinExistence type="predicted"/>
<evidence type="ECO:0000313" key="4">
    <source>
        <dbReference type="Proteomes" id="UP000293925"/>
    </source>
</evidence>
<evidence type="ECO:0000256" key="1">
    <source>
        <dbReference type="SAM" id="SignalP"/>
    </source>
</evidence>
<sequence>MNNTKNTGMNTMRKNLLCALLTLSTATVLYSCKKDDPQPMEPTAAVSVFNAVPDAAPLDFYIDDKKVNAEGLAFGNKLNYVEAFLGKKVVKVTTANAGATLINKQIDLAQSAYYSLFLINQAQTADALMVKDTFLNKNTEKAQVRFINLSPGAPSYNLEIQGDTTTFNDKAFKAATSFKYVTDKAKVTLLLKDKATGQVLATLADVELKKGFVYTIWSKGLAVTTVDAQKISLKVSAH</sequence>
<keyword evidence="1" id="KW-0732">Signal</keyword>
<feature type="domain" description="DUF4397" evidence="2">
    <location>
        <begin position="44"/>
        <end position="155"/>
    </location>
</feature>
<evidence type="ECO:0000313" key="3">
    <source>
        <dbReference type="EMBL" id="TCD28656.1"/>
    </source>
</evidence>
<comment type="caution">
    <text evidence="3">The sequence shown here is derived from an EMBL/GenBank/DDBJ whole genome shotgun (WGS) entry which is preliminary data.</text>
</comment>